<organism evidence="2 3">
    <name type="scientific">Nyctiprogne leucopyga</name>
    <dbReference type="NCBI Taxonomy" id="382315"/>
    <lineage>
        <taxon>Eukaryota</taxon>
        <taxon>Metazoa</taxon>
        <taxon>Chordata</taxon>
        <taxon>Craniata</taxon>
        <taxon>Vertebrata</taxon>
        <taxon>Euteleostomi</taxon>
        <taxon>Archelosauria</taxon>
        <taxon>Archosauria</taxon>
        <taxon>Dinosauria</taxon>
        <taxon>Saurischia</taxon>
        <taxon>Theropoda</taxon>
        <taxon>Coelurosauria</taxon>
        <taxon>Aves</taxon>
        <taxon>Neognathae</taxon>
        <taxon>Neoaves</taxon>
        <taxon>Strisores</taxon>
        <taxon>Caprimulgiformes</taxon>
        <taxon>Caprimulgidae</taxon>
        <taxon>Chordeilinae</taxon>
        <taxon>Nyctiprogne</taxon>
    </lineage>
</organism>
<evidence type="ECO:0000313" key="3">
    <source>
        <dbReference type="Proteomes" id="UP000551823"/>
    </source>
</evidence>
<proteinExistence type="predicted"/>
<reference evidence="2 3" key="1">
    <citation type="submission" date="2019-09" db="EMBL/GenBank/DDBJ databases">
        <title>Bird 10,000 Genomes (B10K) Project - Family phase.</title>
        <authorList>
            <person name="Zhang G."/>
        </authorList>
    </citation>
    <scope>NUCLEOTIDE SEQUENCE [LARGE SCALE GENOMIC DNA]</scope>
    <source>
        <strain evidence="2">B10K-DU-005-01</strain>
    </source>
</reference>
<accession>A0A7L4CLK0</accession>
<dbReference type="AlphaFoldDB" id="A0A7L4CLK0"/>
<name>A0A7L4CLK0_9AVES</name>
<feature type="non-terminal residue" evidence="2">
    <location>
        <position position="1"/>
    </location>
</feature>
<sequence>PEPPKKPSNWRRKHEEFIATIRAAKGLNLKDGGKLPPPPPPSYDPVFVKKAEFLLCKSSESNSRLFLNWTKVHDYRTTDSNIWLIRGLEEFRHIKYKPAAVKKMPSVGSMPPSSSSRLPQPSGVSKTVVGM</sequence>
<comment type="caution">
    <text evidence="2">The sequence shown here is derived from an EMBL/GenBank/DDBJ whole genome shotgun (WGS) entry which is preliminary data.</text>
</comment>
<keyword evidence="3" id="KW-1185">Reference proteome</keyword>
<feature type="region of interest" description="Disordered" evidence="1">
    <location>
        <begin position="103"/>
        <end position="131"/>
    </location>
</feature>
<dbReference type="EMBL" id="VZZU01003710">
    <property type="protein sequence ID" value="NXW49913.1"/>
    <property type="molecule type" value="Genomic_DNA"/>
</dbReference>
<dbReference type="Proteomes" id="UP000551823">
    <property type="component" value="Unassembled WGS sequence"/>
</dbReference>
<gene>
    <name evidence="2" type="primary">Zc2hc1a</name>
    <name evidence="2" type="ORF">NYCLEU_R06618</name>
</gene>
<protein>
    <submittedName>
        <fullName evidence="2">ZC21A protein</fullName>
    </submittedName>
</protein>
<evidence type="ECO:0000313" key="2">
    <source>
        <dbReference type="EMBL" id="NXW49913.1"/>
    </source>
</evidence>
<feature type="non-terminal residue" evidence="2">
    <location>
        <position position="131"/>
    </location>
</feature>
<feature type="compositionally biased region" description="Low complexity" evidence="1">
    <location>
        <begin position="104"/>
        <end position="125"/>
    </location>
</feature>
<evidence type="ECO:0000256" key="1">
    <source>
        <dbReference type="SAM" id="MobiDB-lite"/>
    </source>
</evidence>